<reference evidence="3 4" key="1">
    <citation type="submission" date="2024-09" db="EMBL/GenBank/DDBJ databases">
        <authorList>
            <person name="Sun Q."/>
            <person name="Mori K."/>
        </authorList>
    </citation>
    <scope>NUCLEOTIDE SEQUENCE [LARGE SCALE GENOMIC DNA]</scope>
    <source>
        <strain evidence="3 4">JCM 1334</strain>
    </source>
</reference>
<dbReference type="Gene3D" id="3.40.50.1820">
    <property type="entry name" value="alpha/beta hydrolase"/>
    <property type="match status" value="1"/>
</dbReference>
<evidence type="ECO:0000313" key="3">
    <source>
        <dbReference type="EMBL" id="MFB9821689.1"/>
    </source>
</evidence>
<comment type="similarity">
    <text evidence="1">Belongs to the AB hydrolase superfamily.</text>
</comment>
<dbReference type="SUPFAM" id="SSF53474">
    <property type="entry name" value="alpha/beta-Hydrolases"/>
    <property type="match status" value="1"/>
</dbReference>
<dbReference type="RefSeq" id="WP_234753643.1">
    <property type="nucleotide sequence ID" value="NZ_BAAAWN010000001.1"/>
</dbReference>
<sequence>MVDPARSEVLSLIGLDAIQSYVAAKVVRGPRVRQGNVLGERIELWTDGGDVVPCLFLKPIDDVHQVGAVVAVHQHAGNYALGKSELAGLEGDPQMAFAVELAESGLPTLVPDLLGFEERQRDAIDPQLAENRDAEHLLAGGSTLQGVHTRDIAMATSWLEARDDVRGPLGIIGHSLGGQVGLFNLACDPRLRAGVLSCGIGTLESFEREGISHNPAWFVPELRKAGDVHLVVQAIENQRVLVVAGQDDPLFPFQDVQGLVSSFREGVADFVPFEGGHAFPAVQRRHAISWLKSRLTEARSTP</sequence>
<dbReference type="Proteomes" id="UP001589702">
    <property type="component" value="Unassembled WGS sequence"/>
</dbReference>
<name>A0ABV5Y542_ARTRM</name>
<organism evidence="3 4">
    <name type="scientific">Arthrobacter ramosus</name>
    <dbReference type="NCBI Taxonomy" id="1672"/>
    <lineage>
        <taxon>Bacteria</taxon>
        <taxon>Bacillati</taxon>
        <taxon>Actinomycetota</taxon>
        <taxon>Actinomycetes</taxon>
        <taxon>Micrococcales</taxon>
        <taxon>Micrococcaceae</taxon>
        <taxon>Arthrobacter</taxon>
    </lineage>
</organism>
<dbReference type="GO" id="GO:0016787">
    <property type="term" value="F:hydrolase activity"/>
    <property type="evidence" value="ECO:0007669"/>
    <property type="project" value="UniProtKB-KW"/>
</dbReference>
<gene>
    <name evidence="3" type="ORF">ACFFP1_19590</name>
</gene>
<evidence type="ECO:0000313" key="4">
    <source>
        <dbReference type="Proteomes" id="UP001589702"/>
    </source>
</evidence>
<keyword evidence="4" id="KW-1185">Reference proteome</keyword>
<dbReference type="InterPro" id="IPR050261">
    <property type="entry name" value="FrsA_esterase"/>
</dbReference>
<evidence type="ECO:0000259" key="2">
    <source>
        <dbReference type="Pfam" id="PF01738"/>
    </source>
</evidence>
<protein>
    <submittedName>
        <fullName evidence="3">Dienelactone hydrolase family protein</fullName>
        <ecNumber evidence="3">3.1.-.-</ecNumber>
    </submittedName>
</protein>
<dbReference type="PANTHER" id="PTHR22946">
    <property type="entry name" value="DIENELACTONE HYDROLASE DOMAIN-CONTAINING PROTEIN-RELATED"/>
    <property type="match status" value="1"/>
</dbReference>
<dbReference type="InterPro" id="IPR002925">
    <property type="entry name" value="Dienelactn_hydro"/>
</dbReference>
<comment type="caution">
    <text evidence="3">The sequence shown here is derived from an EMBL/GenBank/DDBJ whole genome shotgun (WGS) entry which is preliminary data.</text>
</comment>
<keyword evidence="3" id="KW-0378">Hydrolase</keyword>
<dbReference type="EC" id="3.1.-.-" evidence="3"/>
<dbReference type="EMBL" id="JBHMBC010000039">
    <property type="protein sequence ID" value="MFB9821689.1"/>
    <property type="molecule type" value="Genomic_DNA"/>
</dbReference>
<evidence type="ECO:0000256" key="1">
    <source>
        <dbReference type="ARBA" id="ARBA00008645"/>
    </source>
</evidence>
<proteinExistence type="inferred from homology"/>
<dbReference type="InterPro" id="IPR029058">
    <property type="entry name" value="AB_hydrolase_fold"/>
</dbReference>
<accession>A0ABV5Y542</accession>
<feature type="domain" description="Dienelactone hydrolase" evidence="2">
    <location>
        <begin position="87"/>
        <end position="285"/>
    </location>
</feature>
<dbReference type="Pfam" id="PF01738">
    <property type="entry name" value="DLH"/>
    <property type="match status" value="1"/>
</dbReference>